<proteinExistence type="predicted"/>
<dbReference type="SUPFAM" id="SSF51197">
    <property type="entry name" value="Clavaminate synthase-like"/>
    <property type="match status" value="1"/>
</dbReference>
<dbReference type="PANTHER" id="PTHR34986:SF1">
    <property type="entry name" value="PROTEIN YIAL"/>
    <property type="match status" value="1"/>
</dbReference>
<organism evidence="1 2">
    <name type="scientific">Dichelobacter nodosus (strain VCS1703A)</name>
    <dbReference type="NCBI Taxonomy" id="246195"/>
    <lineage>
        <taxon>Bacteria</taxon>
        <taxon>Pseudomonadati</taxon>
        <taxon>Pseudomonadota</taxon>
        <taxon>Gammaproteobacteria</taxon>
        <taxon>Cardiobacteriales</taxon>
        <taxon>Cardiobacteriaceae</taxon>
        <taxon>Dichelobacter</taxon>
    </lineage>
</organism>
<evidence type="ECO:0008006" key="3">
    <source>
        <dbReference type="Google" id="ProtNLM"/>
    </source>
</evidence>
<dbReference type="GO" id="GO:0005829">
    <property type="term" value="C:cytosol"/>
    <property type="evidence" value="ECO:0007669"/>
    <property type="project" value="TreeGrafter"/>
</dbReference>
<gene>
    <name evidence="1" type="ordered locus">DNO_0704</name>
</gene>
<dbReference type="RefSeq" id="WP_012031037.1">
    <property type="nucleotide sequence ID" value="NC_009446.1"/>
</dbReference>
<sequence length="154" mass="17712">MELIDLRAPFPCLGSGDRVRQFLAQHDLAQESEGCYEIDGRNFFVNVFSYETATAAQRIWEAHQDYIDVHYLFTAEEGINHAFLADCRCGNYVSERDFLPVTPPETVSQFIFRPQQLAVFYPQDAHQTGIIVGNSKKLRKAVFKIKIHRNADNR</sequence>
<dbReference type="AlphaFoldDB" id="A5EV45"/>
<name>A5EV45_DICNV</name>
<dbReference type="PANTHER" id="PTHR34986">
    <property type="entry name" value="EVOLVED BETA-GALACTOSIDASE SUBUNIT BETA"/>
    <property type="match status" value="1"/>
</dbReference>
<dbReference type="InterPro" id="IPR037012">
    <property type="entry name" value="NanQ/TabA/YiaL_sf"/>
</dbReference>
<dbReference type="EMBL" id="CP000513">
    <property type="protein sequence ID" value="ABQ13461.1"/>
    <property type="molecule type" value="Genomic_DNA"/>
</dbReference>
<dbReference type="Pfam" id="PF04074">
    <property type="entry name" value="DUF386"/>
    <property type="match status" value="1"/>
</dbReference>
<evidence type="ECO:0000313" key="2">
    <source>
        <dbReference type="Proteomes" id="UP000000248"/>
    </source>
</evidence>
<protein>
    <recommendedName>
        <fullName evidence="3">YhcH/YjgK/YiaL family protein</fullName>
    </recommendedName>
</protein>
<dbReference type="KEGG" id="dno:DNO_0704"/>
<dbReference type="NCBIfam" id="TIGR00022">
    <property type="entry name" value="YhcH/YjgK/YiaL family protein"/>
    <property type="match status" value="1"/>
</dbReference>
<dbReference type="eggNOG" id="COG2731">
    <property type="taxonomic scope" value="Bacteria"/>
</dbReference>
<dbReference type="InterPro" id="IPR004375">
    <property type="entry name" value="NanQ/TabA/YiaL"/>
</dbReference>
<evidence type="ECO:0000313" key="1">
    <source>
        <dbReference type="EMBL" id="ABQ13461.1"/>
    </source>
</evidence>
<dbReference type="Proteomes" id="UP000000248">
    <property type="component" value="Chromosome"/>
</dbReference>
<keyword evidence="2" id="KW-1185">Reference proteome</keyword>
<dbReference type="HOGENOM" id="CLU_107139_2_0_6"/>
<dbReference type="STRING" id="246195.DNO_0704"/>
<accession>A5EV45</accession>
<dbReference type="Gene3D" id="2.60.120.370">
    <property type="entry name" value="YhcH/YjgK/YiaL"/>
    <property type="match status" value="1"/>
</dbReference>
<reference evidence="1 2" key="1">
    <citation type="journal article" date="2007" name="Nat. Biotechnol.">
        <title>Genome sequence and identification of candidate vaccine antigens from the animal pathogen Dichelobacter nodosus.</title>
        <authorList>
            <person name="Myers G.S."/>
            <person name="Parker D."/>
            <person name="Al-Hasani K."/>
            <person name="Kennan R.M."/>
            <person name="Seemann T."/>
            <person name="Ren Q."/>
            <person name="Badger J.H."/>
            <person name="Selengut J.D."/>
            <person name="Deboy R.T."/>
            <person name="Tettelin H."/>
            <person name="Boyce J.D."/>
            <person name="McCarl V.P."/>
            <person name="Han X."/>
            <person name="Nelson W.C."/>
            <person name="Madupu R."/>
            <person name="Mohamoud Y."/>
            <person name="Holley T."/>
            <person name="Fedorova N."/>
            <person name="Khouri H."/>
            <person name="Bottomley S.P."/>
            <person name="Whittington R.J."/>
            <person name="Adler B."/>
            <person name="Songer J.G."/>
            <person name="Rood J.I."/>
            <person name="Paulsen I.T."/>
        </authorList>
    </citation>
    <scope>NUCLEOTIDE SEQUENCE [LARGE SCALE GENOMIC DNA]</scope>
    <source>
        <strain evidence="1 2">VCS1703A</strain>
    </source>
</reference>
<dbReference type="OrthoDB" id="6196468at2"/>